<comment type="caution">
    <text evidence="3">The sequence shown here is derived from an EMBL/GenBank/DDBJ whole genome shotgun (WGS) entry which is preliminary data.</text>
</comment>
<accession>A0A0H1R0B8</accession>
<dbReference type="InterPro" id="IPR053184">
    <property type="entry name" value="FeoA-like"/>
</dbReference>
<dbReference type="AlphaFoldDB" id="A0A0H1R0B8"/>
<feature type="domain" description="Ferrous iron transporter FeoA-like" evidence="2">
    <location>
        <begin position="1"/>
        <end position="71"/>
    </location>
</feature>
<keyword evidence="4" id="KW-1185">Reference proteome</keyword>
<dbReference type="InterPro" id="IPR007167">
    <property type="entry name" value="Fe-transptr_FeoA-like"/>
</dbReference>
<dbReference type="PANTHER" id="PTHR43151">
    <property type="entry name" value="FEOA FAMILY PROTEIN"/>
    <property type="match status" value="1"/>
</dbReference>
<evidence type="ECO:0000256" key="1">
    <source>
        <dbReference type="ARBA" id="ARBA00023004"/>
    </source>
</evidence>
<dbReference type="SUPFAM" id="SSF50037">
    <property type="entry name" value="C-terminal domain of transcriptional repressors"/>
    <property type="match status" value="1"/>
</dbReference>
<keyword evidence="1" id="KW-0408">Iron</keyword>
<reference evidence="3 4" key="1">
    <citation type="journal article" date="2015" name="Int. J. Syst. Evol. Microbiol.">
        <title>Methanoculleus sediminis sp. nov., a methanogen from sediments near a submarine mud volcano.</title>
        <authorList>
            <person name="Chen S.C."/>
            <person name="Chen M.F."/>
            <person name="Lai M.C."/>
            <person name="Weng C.Y."/>
            <person name="Wu S.Y."/>
            <person name="Lin S."/>
            <person name="Yang T.F."/>
            <person name="Chen P.C."/>
        </authorList>
    </citation>
    <scope>NUCLEOTIDE SEQUENCE [LARGE SCALE GENOMIC DNA]</scope>
    <source>
        <strain evidence="3 4">S3Fa</strain>
    </source>
</reference>
<evidence type="ECO:0000259" key="2">
    <source>
        <dbReference type="SMART" id="SM00899"/>
    </source>
</evidence>
<protein>
    <submittedName>
        <fullName evidence="3">Iron transporter FeoA</fullName>
    </submittedName>
</protein>
<dbReference type="Proteomes" id="UP000035301">
    <property type="component" value="Unassembled WGS sequence"/>
</dbReference>
<name>A0A0H1R0B8_9EURY</name>
<dbReference type="PANTHER" id="PTHR43151:SF1">
    <property type="entry name" value="SSR2333 PROTEIN"/>
    <property type="match status" value="1"/>
</dbReference>
<dbReference type="SMART" id="SM00899">
    <property type="entry name" value="FeoA"/>
    <property type="match status" value="1"/>
</dbReference>
<dbReference type="Pfam" id="PF04023">
    <property type="entry name" value="FeoA"/>
    <property type="match status" value="1"/>
</dbReference>
<dbReference type="PATRIC" id="fig|1550566.3.peg.1365"/>
<proteinExistence type="predicted"/>
<gene>
    <name evidence="3" type="ORF">SZ63_06305</name>
</gene>
<dbReference type="EMBL" id="JXOJ01000002">
    <property type="protein sequence ID" value="KLK88608.1"/>
    <property type="molecule type" value="Genomic_DNA"/>
</dbReference>
<sequence length="72" mass="7712">MQLTDLVPNERARVVAVEGGQCLCQHLALRGLAGGCIVSVLSGRFGPVVLRISDETLVLGRGMARKIQVRKV</sequence>
<evidence type="ECO:0000313" key="3">
    <source>
        <dbReference type="EMBL" id="KLK88608.1"/>
    </source>
</evidence>
<dbReference type="RefSeq" id="WP_048182778.1">
    <property type="nucleotide sequence ID" value="NZ_JXOJ01000002.1"/>
</dbReference>
<dbReference type="OrthoDB" id="106047at2157"/>
<evidence type="ECO:0000313" key="4">
    <source>
        <dbReference type="Proteomes" id="UP000035301"/>
    </source>
</evidence>
<dbReference type="STRING" id="1550566.SZ63_06305"/>
<dbReference type="InterPro" id="IPR008988">
    <property type="entry name" value="Transcriptional_repressor_C"/>
</dbReference>
<dbReference type="InterPro" id="IPR038157">
    <property type="entry name" value="FeoA_core_dom"/>
</dbReference>
<dbReference type="Gene3D" id="2.30.30.90">
    <property type="match status" value="1"/>
</dbReference>
<dbReference type="GO" id="GO:0046914">
    <property type="term" value="F:transition metal ion binding"/>
    <property type="evidence" value="ECO:0007669"/>
    <property type="project" value="InterPro"/>
</dbReference>
<organism evidence="3 4">
    <name type="scientific">Methanoculleus sediminis</name>
    <dbReference type="NCBI Taxonomy" id="1550566"/>
    <lineage>
        <taxon>Archaea</taxon>
        <taxon>Methanobacteriati</taxon>
        <taxon>Methanobacteriota</taxon>
        <taxon>Stenosarchaea group</taxon>
        <taxon>Methanomicrobia</taxon>
        <taxon>Methanomicrobiales</taxon>
        <taxon>Methanomicrobiaceae</taxon>
        <taxon>Methanoculleus</taxon>
    </lineage>
</organism>